<accession>A0AA86T869</accession>
<keyword evidence="3" id="KW-1185">Reference proteome</keyword>
<sequence>MRKHFSLALALFASTVMTAGCTNYYRVTDPASGKSYYSTEVKETGKGGAVKIKDAKTGSTVTLQSSEVKEISEEEYKAGIARQSGSAK</sequence>
<name>A0AA86T869_9BACT</name>
<feature type="chain" id="PRO_5041741410" description="Lipoprotein" evidence="1">
    <location>
        <begin position="20"/>
        <end position="88"/>
    </location>
</feature>
<dbReference type="RefSeq" id="WP_289268837.1">
    <property type="nucleotide sequence ID" value="NZ_OX365700.1"/>
</dbReference>
<dbReference type="Proteomes" id="UP001179121">
    <property type="component" value="Chromosome"/>
</dbReference>
<evidence type="ECO:0008006" key="4">
    <source>
        <dbReference type="Google" id="ProtNLM"/>
    </source>
</evidence>
<evidence type="ECO:0000256" key="1">
    <source>
        <dbReference type="SAM" id="SignalP"/>
    </source>
</evidence>
<evidence type="ECO:0000313" key="3">
    <source>
        <dbReference type="Proteomes" id="UP001179121"/>
    </source>
</evidence>
<gene>
    <name evidence="2" type="ORF">DNFV4_02513</name>
</gene>
<evidence type="ECO:0000313" key="2">
    <source>
        <dbReference type="EMBL" id="CAI4032088.1"/>
    </source>
</evidence>
<organism evidence="2 3">
    <name type="scientific">Nitrospira tepida</name>
    <dbReference type="NCBI Taxonomy" id="2973512"/>
    <lineage>
        <taxon>Bacteria</taxon>
        <taxon>Pseudomonadati</taxon>
        <taxon>Nitrospirota</taxon>
        <taxon>Nitrospiria</taxon>
        <taxon>Nitrospirales</taxon>
        <taxon>Nitrospiraceae</taxon>
        <taxon>Nitrospira</taxon>
    </lineage>
</organism>
<dbReference type="EMBL" id="OX365700">
    <property type="protein sequence ID" value="CAI4032088.1"/>
    <property type="molecule type" value="Genomic_DNA"/>
</dbReference>
<keyword evidence="1" id="KW-0732">Signal</keyword>
<dbReference type="PROSITE" id="PS51257">
    <property type="entry name" value="PROKAR_LIPOPROTEIN"/>
    <property type="match status" value="1"/>
</dbReference>
<protein>
    <recommendedName>
        <fullName evidence="4">Lipoprotein</fullName>
    </recommendedName>
</protein>
<dbReference type="KEGG" id="nti:DNFV4_02513"/>
<feature type="signal peptide" evidence="1">
    <location>
        <begin position="1"/>
        <end position="19"/>
    </location>
</feature>
<proteinExistence type="predicted"/>
<dbReference type="AlphaFoldDB" id="A0AA86T869"/>
<reference evidence="2" key="1">
    <citation type="submission" date="2022-10" db="EMBL/GenBank/DDBJ databases">
        <authorList>
            <person name="Koch H."/>
        </authorList>
    </citation>
    <scope>NUCLEOTIDE SEQUENCE</scope>
    <source>
        <strain evidence="2">DNF</strain>
    </source>
</reference>